<reference evidence="2 3" key="1">
    <citation type="submission" date="2019-09" db="EMBL/GenBank/DDBJ databases">
        <authorList>
            <person name="Chen X.-Y."/>
        </authorList>
    </citation>
    <scope>NUCLEOTIDE SEQUENCE [LARGE SCALE GENOMIC DNA]</scope>
    <source>
        <strain evidence="2 3">NY5</strain>
    </source>
</reference>
<dbReference type="EMBL" id="VTUX01000010">
    <property type="protein sequence ID" value="KAA1188334.1"/>
    <property type="molecule type" value="Genomic_DNA"/>
</dbReference>
<evidence type="ECO:0008006" key="4">
    <source>
        <dbReference type="Google" id="ProtNLM"/>
    </source>
</evidence>
<dbReference type="AlphaFoldDB" id="A0A5B0WMP6"/>
<comment type="caution">
    <text evidence="2">The sequence shown here is derived from an EMBL/GenBank/DDBJ whole genome shotgun (WGS) entry which is preliminary data.</text>
</comment>
<dbReference type="Proteomes" id="UP000323708">
    <property type="component" value="Unassembled WGS sequence"/>
</dbReference>
<dbReference type="RefSeq" id="WP_149612799.1">
    <property type="nucleotide sequence ID" value="NZ_VTUX01000010.1"/>
</dbReference>
<protein>
    <recommendedName>
        <fullName evidence="4">Type 4 fimbrial biogenesis protein PilX N-terminal domain-containing protein</fullName>
    </recommendedName>
</protein>
<evidence type="ECO:0000313" key="2">
    <source>
        <dbReference type="EMBL" id="KAA1188334.1"/>
    </source>
</evidence>
<proteinExistence type="predicted"/>
<keyword evidence="1" id="KW-0472">Membrane</keyword>
<gene>
    <name evidence="2" type="ORF">F0M18_17685</name>
</gene>
<feature type="transmembrane region" description="Helical" evidence="1">
    <location>
        <begin position="12"/>
        <end position="31"/>
    </location>
</feature>
<sequence length="171" mass="17889">MTVPHRQHQCRGVITLFIAGIMLLLTSLMVVSGVRISATSLAAVGNVQVRAGAVDAADKVLAGLITGDYPLAGVTAAHVEQVDLNRDGVSDYEVVVEPPTCLRATPVSRWLANSVTLTGFAADSEWQTVWELTATATDVVTGASISLSQGVSYVLSTAQRSALCAEHLTTP</sequence>
<name>A0A5B0WMP6_9GAMM</name>
<evidence type="ECO:0000256" key="1">
    <source>
        <dbReference type="SAM" id="Phobius"/>
    </source>
</evidence>
<organism evidence="2 3">
    <name type="scientific">Pseudohalioglobus sediminis</name>
    <dbReference type="NCBI Taxonomy" id="2606449"/>
    <lineage>
        <taxon>Bacteria</taxon>
        <taxon>Pseudomonadati</taxon>
        <taxon>Pseudomonadota</taxon>
        <taxon>Gammaproteobacteria</taxon>
        <taxon>Cellvibrionales</taxon>
        <taxon>Halieaceae</taxon>
        <taxon>Pseudohalioglobus</taxon>
    </lineage>
</organism>
<evidence type="ECO:0000313" key="3">
    <source>
        <dbReference type="Proteomes" id="UP000323708"/>
    </source>
</evidence>
<accession>A0A5B0WMP6</accession>
<keyword evidence="1" id="KW-1133">Transmembrane helix</keyword>
<keyword evidence="3" id="KW-1185">Reference proteome</keyword>
<keyword evidence="1" id="KW-0812">Transmembrane</keyword>